<dbReference type="EMBL" id="CAKLPZ010000001">
    <property type="protein sequence ID" value="CAH1000473.1"/>
    <property type="molecule type" value="Genomic_DNA"/>
</dbReference>
<dbReference type="Pfam" id="PF14559">
    <property type="entry name" value="TPR_19"/>
    <property type="match status" value="2"/>
</dbReference>
<dbReference type="SUPFAM" id="SSF48452">
    <property type="entry name" value="TPR-like"/>
    <property type="match status" value="1"/>
</dbReference>
<name>A0ABN8F871_9BACT</name>
<evidence type="ECO:0000313" key="3">
    <source>
        <dbReference type="Proteomes" id="UP000837803"/>
    </source>
</evidence>
<evidence type="ECO:0000313" key="2">
    <source>
        <dbReference type="EMBL" id="CAH1000473.1"/>
    </source>
</evidence>
<dbReference type="PROSITE" id="PS50005">
    <property type="entry name" value="TPR"/>
    <property type="match status" value="1"/>
</dbReference>
<evidence type="ECO:0000256" key="1">
    <source>
        <dbReference type="PROSITE-ProRule" id="PRU00339"/>
    </source>
</evidence>
<dbReference type="PROSITE" id="PS51257">
    <property type="entry name" value="PROKAR_LIPOPROTEIN"/>
    <property type="match status" value="1"/>
</dbReference>
<dbReference type="SMART" id="SM00028">
    <property type="entry name" value="TPR"/>
    <property type="match status" value="4"/>
</dbReference>
<dbReference type="Gene3D" id="1.25.40.10">
    <property type="entry name" value="Tetratricopeptide repeat domain"/>
    <property type="match status" value="1"/>
</dbReference>
<proteinExistence type="predicted"/>
<protein>
    <submittedName>
        <fullName evidence="2">Lipopolysaccharide assembly protein B</fullName>
    </submittedName>
</protein>
<dbReference type="Proteomes" id="UP000837803">
    <property type="component" value="Unassembled WGS sequence"/>
</dbReference>
<dbReference type="Pfam" id="PF13432">
    <property type="entry name" value="TPR_16"/>
    <property type="match status" value="1"/>
</dbReference>
<feature type="repeat" description="TPR" evidence="1">
    <location>
        <begin position="231"/>
        <end position="264"/>
    </location>
</feature>
<dbReference type="PANTHER" id="PTHR12558">
    <property type="entry name" value="CELL DIVISION CYCLE 16,23,27"/>
    <property type="match status" value="1"/>
</dbReference>
<gene>
    <name evidence="2" type="primary">lapB</name>
    <name evidence="2" type="ORF">LEM8419_01626</name>
</gene>
<dbReference type="PANTHER" id="PTHR12558:SF13">
    <property type="entry name" value="CELL DIVISION CYCLE PROTEIN 27 HOMOLOG"/>
    <property type="match status" value="1"/>
</dbReference>
<comment type="caution">
    <text evidence="2">The sequence shown here is derived from an EMBL/GenBank/DDBJ whole genome shotgun (WGS) entry which is preliminary data.</text>
</comment>
<keyword evidence="1" id="KW-0802">TPR repeat</keyword>
<reference evidence="2" key="1">
    <citation type="submission" date="2021-12" db="EMBL/GenBank/DDBJ databases">
        <authorList>
            <person name="Rodrigo-Torres L."/>
            <person name="Arahal R. D."/>
            <person name="Lucena T."/>
        </authorList>
    </citation>
    <scope>NUCLEOTIDE SEQUENCE</scope>
    <source>
        <strain evidence="2">CECT 8419</strain>
    </source>
</reference>
<dbReference type="RefSeq" id="WP_238750523.1">
    <property type="nucleotide sequence ID" value="NZ_CAKLPZ010000001.1"/>
</dbReference>
<dbReference type="InterPro" id="IPR011990">
    <property type="entry name" value="TPR-like_helical_dom_sf"/>
</dbReference>
<accession>A0ABN8F871</accession>
<keyword evidence="3" id="KW-1185">Reference proteome</keyword>
<dbReference type="InterPro" id="IPR019734">
    <property type="entry name" value="TPR_rpt"/>
</dbReference>
<sequence>MRTILTSVLPILISCLLISCGGDESSTADTSTTGKDIDIPDLLKRPEALQNAAEWDKTQSGYMQMSSTLRLDDAQAIEPRITLAKIFVNEARVTGEHGHYYPAALKMLDEALELNHDGPRDTNLEFDALATKAGVQLSQHDFKEALATAKQAVSINPYNAQVYGAVVDAHVELGDYPAAIAAADKMNEIRPDLRSYSRVSYLREIHGDVDGAIEAMKRAVNAGAPGYESTAWARLTLGELYHRYGQPEDAAAQYKTILQERPNYPFAIAAQAELAMDREDYEEAERLLIEAKNIIPEVGYYIDLAELYTIQGRDEEAQALKEEILVMLQEDVDSGHNMDMEYAALYRDQYEDYDKALDYMLKEYQVRPNNIDVNRMLASIYLKRGDTAKAKEHLSKAQVTESKHPELQELEAALAK</sequence>
<organism evidence="2 3">
    <name type="scientific">Neolewinella maritima</name>
    <dbReference type="NCBI Taxonomy" id="1383882"/>
    <lineage>
        <taxon>Bacteria</taxon>
        <taxon>Pseudomonadati</taxon>
        <taxon>Bacteroidota</taxon>
        <taxon>Saprospiria</taxon>
        <taxon>Saprospirales</taxon>
        <taxon>Lewinellaceae</taxon>
        <taxon>Neolewinella</taxon>
    </lineage>
</organism>